<protein>
    <submittedName>
        <fullName evidence="1">Uncharacterized protein</fullName>
    </submittedName>
</protein>
<comment type="caution">
    <text evidence="1">The sequence shown here is derived from an EMBL/GenBank/DDBJ whole genome shotgun (WGS) entry which is preliminary data.</text>
</comment>
<accession>A0AA39PRY8</accession>
<gene>
    <name evidence="1" type="ORF">IW261DRAFT_1445088</name>
</gene>
<dbReference type="AlphaFoldDB" id="A0AA39PRY8"/>
<evidence type="ECO:0000313" key="1">
    <source>
        <dbReference type="EMBL" id="KAK0489445.1"/>
    </source>
</evidence>
<dbReference type="Proteomes" id="UP001175227">
    <property type="component" value="Unassembled WGS sequence"/>
</dbReference>
<sequence length="122" mass="13728">MRRWGAEGMFGLGGGAISMESQKNLDKGQEWMNKKKPEKAISFLLKAMEYPNNLEVCVSLALTMPHNMAIALLKRGEQQGHESLMRSLGGDSFEDTAITYNIHYRTRNQVPDFGADPYFLLS</sequence>
<evidence type="ECO:0000313" key="2">
    <source>
        <dbReference type="Proteomes" id="UP001175227"/>
    </source>
</evidence>
<proteinExistence type="predicted"/>
<keyword evidence="2" id="KW-1185">Reference proteome</keyword>
<dbReference type="EMBL" id="JAUEPR010000002">
    <property type="protein sequence ID" value="KAK0489445.1"/>
    <property type="molecule type" value="Genomic_DNA"/>
</dbReference>
<organism evidence="1 2">
    <name type="scientific">Armillaria novae-zelandiae</name>
    <dbReference type="NCBI Taxonomy" id="153914"/>
    <lineage>
        <taxon>Eukaryota</taxon>
        <taxon>Fungi</taxon>
        <taxon>Dikarya</taxon>
        <taxon>Basidiomycota</taxon>
        <taxon>Agaricomycotina</taxon>
        <taxon>Agaricomycetes</taxon>
        <taxon>Agaricomycetidae</taxon>
        <taxon>Agaricales</taxon>
        <taxon>Marasmiineae</taxon>
        <taxon>Physalacriaceae</taxon>
        <taxon>Armillaria</taxon>
    </lineage>
</organism>
<name>A0AA39PRY8_9AGAR</name>
<reference evidence="1" key="1">
    <citation type="submission" date="2023-06" db="EMBL/GenBank/DDBJ databases">
        <authorList>
            <consortium name="Lawrence Berkeley National Laboratory"/>
            <person name="Ahrendt S."/>
            <person name="Sahu N."/>
            <person name="Indic B."/>
            <person name="Wong-Bajracharya J."/>
            <person name="Merenyi Z."/>
            <person name="Ke H.-M."/>
            <person name="Monk M."/>
            <person name="Kocsube S."/>
            <person name="Drula E."/>
            <person name="Lipzen A."/>
            <person name="Balint B."/>
            <person name="Henrissat B."/>
            <person name="Andreopoulos B."/>
            <person name="Martin F.M."/>
            <person name="Harder C.B."/>
            <person name="Rigling D."/>
            <person name="Ford K.L."/>
            <person name="Foster G.D."/>
            <person name="Pangilinan J."/>
            <person name="Papanicolaou A."/>
            <person name="Barry K."/>
            <person name="LaButti K."/>
            <person name="Viragh M."/>
            <person name="Koriabine M."/>
            <person name="Yan M."/>
            <person name="Riley R."/>
            <person name="Champramary S."/>
            <person name="Plett K.L."/>
            <person name="Tsai I.J."/>
            <person name="Slot J."/>
            <person name="Sipos G."/>
            <person name="Plett J."/>
            <person name="Nagy L.G."/>
            <person name="Grigoriev I.V."/>
        </authorList>
    </citation>
    <scope>NUCLEOTIDE SEQUENCE</scope>
    <source>
        <strain evidence="1">ICMP 16352</strain>
    </source>
</reference>